<dbReference type="GO" id="GO:0015074">
    <property type="term" value="P:DNA integration"/>
    <property type="evidence" value="ECO:0007669"/>
    <property type="project" value="UniProtKB-KW"/>
</dbReference>
<dbReference type="RefSeq" id="WP_160645088.1">
    <property type="nucleotide sequence ID" value="NZ_SIJB01000012.1"/>
</dbReference>
<accession>A0A6N9Q1V2</accession>
<dbReference type="Gene3D" id="1.10.150.130">
    <property type="match status" value="1"/>
</dbReference>
<evidence type="ECO:0000256" key="3">
    <source>
        <dbReference type="ARBA" id="ARBA00023125"/>
    </source>
</evidence>
<evidence type="ECO:0000256" key="4">
    <source>
        <dbReference type="ARBA" id="ARBA00023172"/>
    </source>
</evidence>
<dbReference type="PANTHER" id="PTHR30349">
    <property type="entry name" value="PHAGE INTEGRASE-RELATED"/>
    <property type="match status" value="1"/>
</dbReference>
<evidence type="ECO:0000313" key="9">
    <source>
        <dbReference type="Proteomes" id="UP000448943"/>
    </source>
</evidence>
<dbReference type="Pfam" id="PF14659">
    <property type="entry name" value="Phage_int_SAM_3"/>
    <property type="match status" value="1"/>
</dbReference>
<dbReference type="Pfam" id="PF14657">
    <property type="entry name" value="Arm-DNA-bind_4"/>
    <property type="match status" value="1"/>
</dbReference>
<dbReference type="InterPro" id="IPR011010">
    <property type="entry name" value="DNA_brk_join_enz"/>
</dbReference>
<dbReference type="Gene3D" id="1.10.443.10">
    <property type="entry name" value="Intergrase catalytic core"/>
    <property type="match status" value="1"/>
</dbReference>
<dbReference type="EMBL" id="SIJB01000012">
    <property type="protein sequence ID" value="NBI28310.1"/>
    <property type="molecule type" value="Genomic_DNA"/>
</dbReference>
<evidence type="ECO:0000256" key="1">
    <source>
        <dbReference type="ARBA" id="ARBA00008857"/>
    </source>
</evidence>
<dbReference type="InterPro" id="IPR002104">
    <property type="entry name" value="Integrase_catalytic"/>
</dbReference>
<dbReference type="InterPro" id="IPR013762">
    <property type="entry name" value="Integrase-like_cat_sf"/>
</dbReference>
<evidence type="ECO:0000313" key="8">
    <source>
        <dbReference type="EMBL" id="NBI28310.1"/>
    </source>
</evidence>
<evidence type="ECO:0000259" key="7">
    <source>
        <dbReference type="PROSITE" id="PS51900"/>
    </source>
</evidence>
<sequence length="389" mass="44734">MKGSYRKRGCKCDKKKKCTCRATWSFSVSPGKDPDGKRRQITRSGFKTKREAEKACAALITEYEQGEMVEKEITLNEFMDLWIKAREGRVKSVTYARDSSHTRLHIKPFLGRKQLSKIKALHIEHFFKHLSLEKDLSNRTILDIHTVLKTALKTATKWGYLSKNVASLVDRPKVDKKEILIWDNSETQVFLKNAEETSRYYMAFLLALTTGMRQGEILGLRWKDVDLENNYISVRQTLTHDGKNFNTQTKTSAGNRLISIDKNTSKKLENYKKNFLNTERLKAGPLYKDMDLVIPSNIGTPVNPRNLLRSMASIIKKSNVPRISFHDLRHTHASLLLKQDVHPKIVSERLGHANIRITLDTYSHILPNMQKDTAEQFGKSFYSMSSNTL</sequence>
<dbReference type="PANTHER" id="PTHR30349:SF64">
    <property type="entry name" value="PROPHAGE INTEGRASE INTD-RELATED"/>
    <property type="match status" value="1"/>
</dbReference>
<dbReference type="InterPro" id="IPR028259">
    <property type="entry name" value="AP2-like_int_N"/>
</dbReference>
<evidence type="ECO:0000256" key="5">
    <source>
        <dbReference type="PROSITE-ProRule" id="PRU01248"/>
    </source>
</evidence>
<keyword evidence="4" id="KW-0233">DNA recombination</keyword>
<protein>
    <submittedName>
        <fullName evidence="8">Site-specific integrase</fullName>
    </submittedName>
</protein>
<dbReference type="Proteomes" id="UP000448943">
    <property type="component" value="Unassembled WGS sequence"/>
</dbReference>
<dbReference type="OrthoDB" id="9803188at2"/>
<gene>
    <name evidence="8" type="ORF">ERL59_04990</name>
</gene>
<dbReference type="InterPro" id="IPR050090">
    <property type="entry name" value="Tyrosine_recombinase_XerCD"/>
</dbReference>
<dbReference type="Pfam" id="PF00589">
    <property type="entry name" value="Phage_integrase"/>
    <property type="match status" value="1"/>
</dbReference>
<keyword evidence="9" id="KW-1185">Reference proteome</keyword>
<name>A0A6N9Q1V2_9BACL</name>
<dbReference type="CDD" id="cd01189">
    <property type="entry name" value="INT_ICEBs1_C_like"/>
    <property type="match status" value="1"/>
</dbReference>
<evidence type="ECO:0000259" key="6">
    <source>
        <dbReference type="PROSITE" id="PS51898"/>
    </source>
</evidence>
<comment type="similarity">
    <text evidence="1">Belongs to the 'phage' integrase family.</text>
</comment>
<proteinExistence type="inferred from homology"/>
<dbReference type="InterPro" id="IPR044068">
    <property type="entry name" value="CB"/>
</dbReference>
<keyword evidence="2" id="KW-0229">DNA integration</keyword>
<dbReference type="GO" id="GO:0006310">
    <property type="term" value="P:DNA recombination"/>
    <property type="evidence" value="ECO:0007669"/>
    <property type="project" value="UniProtKB-KW"/>
</dbReference>
<dbReference type="GO" id="GO:0003677">
    <property type="term" value="F:DNA binding"/>
    <property type="evidence" value="ECO:0007669"/>
    <property type="project" value="UniProtKB-UniRule"/>
</dbReference>
<dbReference type="AlphaFoldDB" id="A0A6N9Q1V2"/>
<feature type="domain" description="Core-binding (CB)" evidence="7">
    <location>
        <begin position="73"/>
        <end position="156"/>
    </location>
</feature>
<dbReference type="InterPro" id="IPR004107">
    <property type="entry name" value="Integrase_SAM-like_N"/>
</dbReference>
<dbReference type="PROSITE" id="PS51900">
    <property type="entry name" value="CB"/>
    <property type="match status" value="1"/>
</dbReference>
<feature type="domain" description="Tyr recombinase" evidence="6">
    <location>
        <begin position="177"/>
        <end position="375"/>
    </location>
</feature>
<dbReference type="PROSITE" id="PS51898">
    <property type="entry name" value="TYR_RECOMBINASE"/>
    <property type="match status" value="1"/>
</dbReference>
<organism evidence="8 9">
    <name type="scientific">Chengkuizengella marina</name>
    <dbReference type="NCBI Taxonomy" id="2507566"/>
    <lineage>
        <taxon>Bacteria</taxon>
        <taxon>Bacillati</taxon>
        <taxon>Bacillota</taxon>
        <taxon>Bacilli</taxon>
        <taxon>Bacillales</taxon>
        <taxon>Paenibacillaceae</taxon>
        <taxon>Chengkuizengella</taxon>
    </lineage>
</organism>
<dbReference type="SUPFAM" id="SSF56349">
    <property type="entry name" value="DNA breaking-rejoining enzymes"/>
    <property type="match status" value="1"/>
</dbReference>
<comment type="caution">
    <text evidence="8">The sequence shown here is derived from an EMBL/GenBank/DDBJ whole genome shotgun (WGS) entry which is preliminary data.</text>
</comment>
<dbReference type="InterPro" id="IPR010998">
    <property type="entry name" value="Integrase_recombinase_N"/>
</dbReference>
<evidence type="ECO:0000256" key="2">
    <source>
        <dbReference type="ARBA" id="ARBA00022908"/>
    </source>
</evidence>
<keyword evidence="3 5" id="KW-0238">DNA-binding</keyword>
<reference evidence="8 9" key="1">
    <citation type="submission" date="2019-01" db="EMBL/GenBank/DDBJ databases">
        <title>Chengkuizengella sp. nov., isolated from deep-sea sediment of East Pacific Ocean.</title>
        <authorList>
            <person name="Yang J."/>
            <person name="Lai Q."/>
            <person name="Shao Z."/>
        </authorList>
    </citation>
    <scope>NUCLEOTIDE SEQUENCE [LARGE SCALE GENOMIC DNA]</scope>
    <source>
        <strain evidence="8 9">YPA3-1-1</strain>
    </source>
</reference>